<gene>
    <name evidence="1" type="ORF">GTP77_25975</name>
</gene>
<dbReference type="RefSeq" id="WP_161075055.1">
    <property type="nucleotide sequence ID" value="NZ_CP086370.1"/>
</dbReference>
<organism evidence="1 2">
    <name type="scientific">Pseudoduganella aquatica</name>
    <dbReference type="NCBI Taxonomy" id="2660641"/>
    <lineage>
        <taxon>Bacteria</taxon>
        <taxon>Pseudomonadati</taxon>
        <taxon>Pseudomonadota</taxon>
        <taxon>Betaproteobacteria</taxon>
        <taxon>Burkholderiales</taxon>
        <taxon>Oxalobacteraceae</taxon>
        <taxon>Telluria group</taxon>
        <taxon>Pseudoduganella</taxon>
    </lineage>
</organism>
<protein>
    <submittedName>
        <fullName evidence="1">Uncharacterized protein</fullName>
    </submittedName>
</protein>
<reference evidence="1 2" key="1">
    <citation type="submission" date="2019-12" db="EMBL/GenBank/DDBJ databases">
        <title>Novel species isolated from a subtropical stream in China.</title>
        <authorList>
            <person name="Lu H."/>
        </authorList>
    </citation>
    <scope>NUCLEOTIDE SEQUENCE [LARGE SCALE GENOMIC DNA]</scope>
    <source>
        <strain evidence="1 2">FT127W</strain>
    </source>
</reference>
<dbReference type="InterPro" id="IPR011050">
    <property type="entry name" value="Pectin_lyase_fold/virulence"/>
</dbReference>
<evidence type="ECO:0000313" key="2">
    <source>
        <dbReference type="Proteomes" id="UP000450676"/>
    </source>
</evidence>
<proteinExistence type="predicted"/>
<sequence>MLAILGTGILLAGCGAGGTDQTPKASAQGGPTLLAATASNSSCSFPKFVFGTKYATGTIVNFADNGKNYIATHDNPGYDPTISTYFWSPYTACSAPAPAPAPAPSCSFPNYAWGSNYVTGNIVTYPDNGKYYIATHDNPGWDPTISTYFWSPYTCSAPAPTPTPTPTPTPAPTGPVVTAASCSYAAVSAAVNSAATGTTVSVPAGDCSWGTQQLNVPAGIYLRGAGQDKTVIRRVGSVSNTSYLVAYNCSNGQRAQFSGMTLIGNGNAAIQDKGLGLLNGCSDFSVTNSKFSKFVFSAVYVGDAPKQRGVIFKNNFIDNYSPELKNLGYGVVVYGGGAWPALSLGSADAVFVEDNYFSGNRHNIASNNGSVYVFRYNKVNGTDAAKDYAMTDAHGLSSSQRGSRSFEIYNNTYSTSISSGLQRTAIGIRGGDGVIFNNTVPATVSRTVELMVEGFGCGTYPGADQSRSVYIWNNTANPQNGYTTNGIDNTCPASLGLNRDYFLNAKPGYTPYVYPHPLRAGQ</sequence>
<dbReference type="AlphaFoldDB" id="A0A7X4HHX2"/>
<accession>A0A7X4HHX2</accession>
<comment type="caution">
    <text evidence="1">The sequence shown here is derived from an EMBL/GenBank/DDBJ whole genome shotgun (WGS) entry which is preliminary data.</text>
</comment>
<dbReference type="SUPFAM" id="SSF51126">
    <property type="entry name" value="Pectin lyase-like"/>
    <property type="match status" value="1"/>
</dbReference>
<dbReference type="EMBL" id="WWCU01000045">
    <property type="protein sequence ID" value="MYN10772.1"/>
    <property type="molecule type" value="Genomic_DNA"/>
</dbReference>
<name>A0A7X4HHX2_9BURK</name>
<keyword evidence="2" id="KW-1185">Reference proteome</keyword>
<dbReference type="Proteomes" id="UP000450676">
    <property type="component" value="Unassembled WGS sequence"/>
</dbReference>
<dbReference type="Gene3D" id="2.10.10.90">
    <property type="match status" value="1"/>
</dbReference>
<evidence type="ECO:0000313" key="1">
    <source>
        <dbReference type="EMBL" id="MYN10772.1"/>
    </source>
</evidence>